<name>A0AAF3J5Q9_9BILA</name>
<protein>
    <submittedName>
        <fullName evidence="2">Uncharacterized protein</fullName>
    </submittedName>
</protein>
<reference evidence="2" key="1">
    <citation type="submission" date="2024-02" db="UniProtKB">
        <authorList>
            <consortium name="WormBaseParasite"/>
        </authorList>
    </citation>
    <scope>IDENTIFICATION</scope>
</reference>
<dbReference type="AlphaFoldDB" id="A0AAF3J5Q9"/>
<organism evidence="1 2">
    <name type="scientific">Mesorhabditis belari</name>
    <dbReference type="NCBI Taxonomy" id="2138241"/>
    <lineage>
        <taxon>Eukaryota</taxon>
        <taxon>Metazoa</taxon>
        <taxon>Ecdysozoa</taxon>
        <taxon>Nematoda</taxon>
        <taxon>Chromadorea</taxon>
        <taxon>Rhabditida</taxon>
        <taxon>Rhabditina</taxon>
        <taxon>Rhabditomorpha</taxon>
        <taxon>Rhabditoidea</taxon>
        <taxon>Rhabditidae</taxon>
        <taxon>Mesorhabditinae</taxon>
        <taxon>Mesorhabditis</taxon>
    </lineage>
</organism>
<dbReference type="Proteomes" id="UP000887575">
    <property type="component" value="Unassembled WGS sequence"/>
</dbReference>
<proteinExistence type="predicted"/>
<evidence type="ECO:0000313" key="2">
    <source>
        <dbReference type="WBParaSite" id="MBELARI_LOCUS17896"/>
    </source>
</evidence>
<dbReference type="WBParaSite" id="MBELARI_LOCUS17896">
    <property type="protein sequence ID" value="MBELARI_LOCUS17896"/>
    <property type="gene ID" value="MBELARI_LOCUS17896"/>
</dbReference>
<keyword evidence="1" id="KW-1185">Reference proteome</keyword>
<evidence type="ECO:0000313" key="1">
    <source>
        <dbReference type="Proteomes" id="UP000887575"/>
    </source>
</evidence>
<sequence>MLSRIVYKLANRETELRADRVKRATCLQWNGGDACRKKCQGMVSSCTGKRYTTGHCEMSWTVATCVCKPYCDV</sequence>
<accession>A0AAF3J5Q9</accession>